<evidence type="ECO:0000313" key="3">
    <source>
        <dbReference type="Proteomes" id="UP000319931"/>
    </source>
</evidence>
<dbReference type="EMBL" id="RCZC01000001">
    <property type="protein sequence ID" value="TPG56338.1"/>
    <property type="molecule type" value="Genomic_DNA"/>
</dbReference>
<accession>A0A502G368</accession>
<sequence length="108" mass="12850">MFRKLILPASLGLTALLAIIPGAASAQRYGGWNSPAQYQDGYGYHDRGVRRYGDRGYHRGGYQGGGYARQRWIQQRRWQEQARRRHWQRERYEHHGWGRGRDWRNDGY</sequence>
<dbReference type="RefSeq" id="WP_140847265.1">
    <property type="nucleotide sequence ID" value="NZ_RCZC01000001.1"/>
</dbReference>
<reference evidence="2 3" key="1">
    <citation type="journal article" date="2019" name="Environ. Microbiol.">
        <title>Species interactions and distinct microbial communities in high Arctic permafrost affected cryosols are associated with the CH4 and CO2 gas fluxes.</title>
        <authorList>
            <person name="Altshuler I."/>
            <person name="Hamel J."/>
            <person name="Turney S."/>
            <person name="Magnuson E."/>
            <person name="Levesque R."/>
            <person name="Greer C."/>
            <person name="Whyte L.G."/>
        </authorList>
    </citation>
    <scope>NUCLEOTIDE SEQUENCE [LARGE SCALE GENOMIC DNA]</scope>
    <source>
        <strain evidence="2 3">E6.1</strain>
    </source>
</reference>
<feature type="signal peptide" evidence="1">
    <location>
        <begin position="1"/>
        <end position="26"/>
    </location>
</feature>
<evidence type="ECO:0000313" key="2">
    <source>
        <dbReference type="EMBL" id="TPG56338.1"/>
    </source>
</evidence>
<keyword evidence="1" id="KW-0732">Signal</keyword>
<dbReference type="OrthoDB" id="10007383at2"/>
<evidence type="ECO:0000256" key="1">
    <source>
        <dbReference type="SAM" id="SignalP"/>
    </source>
</evidence>
<organism evidence="2 3">
    <name type="scientific">Sphingomonas glacialis</name>
    <dbReference type="NCBI Taxonomy" id="658225"/>
    <lineage>
        <taxon>Bacteria</taxon>
        <taxon>Pseudomonadati</taxon>
        <taxon>Pseudomonadota</taxon>
        <taxon>Alphaproteobacteria</taxon>
        <taxon>Sphingomonadales</taxon>
        <taxon>Sphingomonadaceae</taxon>
        <taxon>Sphingomonas</taxon>
    </lineage>
</organism>
<protein>
    <submittedName>
        <fullName evidence="2">Uncharacterized protein</fullName>
    </submittedName>
</protein>
<dbReference type="Proteomes" id="UP000319931">
    <property type="component" value="Unassembled WGS sequence"/>
</dbReference>
<proteinExistence type="predicted"/>
<name>A0A502G368_9SPHN</name>
<feature type="chain" id="PRO_5021232904" evidence="1">
    <location>
        <begin position="27"/>
        <end position="108"/>
    </location>
</feature>
<dbReference type="AlphaFoldDB" id="A0A502G368"/>
<comment type="caution">
    <text evidence="2">The sequence shown here is derived from an EMBL/GenBank/DDBJ whole genome shotgun (WGS) entry which is preliminary data.</text>
</comment>
<keyword evidence="3" id="KW-1185">Reference proteome</keyword>
<gene>
    <name evidence="2" type="ORF">EAH76_01890</name>
</gene>